<evidence type="ECO:0000313" key="2">
    <source>
        <dbReference type="EMBL" id="KAK9840197.1"/>
    </source>
</evidence>
<sequence>MQPSKARPGGKFCRLESSELVDLPCSRELTPQACGGGRKRGQPSNNPSGYTKAAHKNIRVPHKIKLPHRQGSPQSKA</sequence>
<evidence type="ECO:0000256" key="1">
    <source>
        <dbReference type="SAM" id="MobiDB-lite"/>
    </source>
</evidence>
<accession>A0AAW1S3K2</accession>
<dbReference type="Proteomes" id="UP001438707">
    <property type="component" value="Unassembled WGS sequence"/>
</dbReference>
<gene>
    <name evidence="2" type="ORF">WJX74_005304</name>
</gene>
<feature type="compositionally biased region" description="Basic residues" evidence="1">
    <location>
        <begin position="53"/>
        <end position="68"/>
    </location>
</feature>
<keyword evidence="3" id="KW-1185">Reference proteome</keyword>
<protein>
    <submittedName>
        <fullName evidence="2">Uncharacterized protein</fullName>
    </submittedName>
</protein>
<feature type="region of interest" description="Disordered" evidence="1">
    <location>
        <begin position="28"/>
        <end position="77"/>
    </location>
</feature>
<proteinExistence type="predicted"/>
<dbReference type="EMBL" id="JALJOS010000004">
    <property type="protein sequence ID" value="KAK9840197.1"/>
    <property type="molecule type" value="Genomic_DNA"/>
</dbReference>
<comment type="caution">
    <text evidence="2">The sequence shown here is derived from an EMBL/GenBank/DDBJ whole genome shotgun (WGS) entry which is preliminary data.</text>
</comment>
<evidence type="ECO:0000313" key="3">
    <source>
        <dbReference type="Proteomes" id="UP001438707"/>
    </source>
</evidence>
<dbReference type="AlphaFoldDB" id="A0AAW1S3K2"/>
<reference evidence="2 3" key="1">
    <citation type="journal article" date="2024" name="Nat. Commun.">
        <title>Phylogenomics reveals the evolutionary origins of lichenization in chlorophyte algae.</title>
        <authorList>
            <person name="Puginier C."/>
            <person name="Libourel C."/>
            <person name="Otte J."/>
            <person name="Skaloud P."/>
            <person name="Haon M."/>
            <person name="Grisel S."/>
            <person name="Petersen M."/>
            <person name="Berrin J.G."/>
            <person name="Delaux P.M."/>
            <person name="Dal Grande F."/>
            <person name="Keller J."/>
        </authorList>
    </citation>
    <scope>NUCLEOTIDE SEQUENCE [LARGE SCALE GENOMIC DNA]</scope>
    <source>
        <strain evidence="2 3">SAG 2145</strain>
    </source>
</reference>
<organism evidence="2 3">
    <name type="scientific">Apatococcus lobatus</name>
    <dbReference type="NCBI Taxonomy" id="904363"/>
    <lineage>
        <taxon>Eukaryota</taxon>
        <taxon>Viridiplantae</taxon>
        <taxon>Chlorophyta</taxon>
        <taxon>core chlorophytes</taxon>
        <taxon>Trebouxiophyceae</taxon>
        <taxon>Chlorellales</taxon>
        <taxon>Chlorellaceae</taxon>
        <taxon>Apatococcus</taxon>
    </lineage>
</organism>
<name>A0AAW1S3K2_9CHLO</name>